<protein>
    <submittedName>
        <fullName evidence="1">Uncharacterized protein</fullName>
    </submittedName>
</protein>
<reference evidence="1" key="2">
    <citation type="journal article" date="2022" name="Curr. Genet.">
        <title>Suggestion for a new bacteriophage genus for the Klebsiella pneumoniae phage vB_KpnS-Carvaje.</title>
        <authorList>
            <person name="Sousa J.C."/>
            <person name="Sillankorva S."/>
            <person name="Faustino A."/>
            <person name="Carvalho C.M."/>
        </authorList>
    </citation>
    <scope>NUCLEOTIDE SEQUENCE</scope>
</reference>
<evidence type="ECO:0000313" key="2">
    <source>
        <dbReference type="Proteomes" id="UP000829649"/>
    </source>
</evidence>
<organism evidence="1 2">
    <name type="scientific">Klebsiella phage vB_KpnS-Carvaje</name>
    <dbReference type="NCBI Taxonomy" id="2900314"/>
    <lineage>
        <taxon>Viruses</taxon>
        <taxon>Duplodnaviria</taxon>
        <taxon>Heunggongvirae</taxon>
        <taxon>Uroviricota</taxon>
        <taxon>Caudoviricetes</taxon>
        <taxon>Carvajevirus</taxon>
        <taxon>Carvajevirus carvaje</taxon>
    </lineage>
</organism>
<proteinExistence type="predicted"/>
<keyword evidence="2" id="KW-1185">Reference proteome</keyword>
<dbReference type="SUPFAM" id="SSF161187">
    <property type="entry name" value="YfgJ-like"/>
    <property type="match status" value="1"/>
</dbReference>
<evidence type="ECO:0000313" key="1">
    <source>
        <dbReference type="EMBL" id="UJQ43980.1"/>
    </source>
</evidence>
<name>A0AAE8ZEB7_9CAUD</name>
<sequence length="111" mass="12798">MNHVNAIRCNDEYQCSHCGKSWDIHEEAPDCKMTLVELPKTKTVNYFGLQLTVPHSINFIATDSDGEIYGFKNEPSAIGYWEPDDDDGQDWYMIATVNLHGLDWRETLRKC</sequence>
<accession>A0AAE8ZEB7</accession>
<gene>
    <name evidence="1" type="ORF">vBKpnSCarvaje_0016</name>
</gene>
<dbReference type="EMBL" id="OL604152">
    <property type="protein sequence ID" value="UJQ43980.1"/>
    <property type="molecule type" value="Genomic_DNA"/>
</dbReference>
<reference evidence="1" key="1">
    <citation type="submission" date="2021-11" db="EMBL/GenBank/DDBJ databases">
        <authorList>
            <person name="Sousa J."/>
            <person name="Sillankorva S."/>
            <person name="Faustino A."/>
            <person name="Carvalho C."/>
        </authorList>
    </citation>
    <scope>NUCLEOTIDE SEQUENCE</scope>
</reference>
<dbReference type="Proteomes" id="UP000829649">
    <property type="component" value="Segment"/>
</dbReference>